<organism evidence="2 3">
    <name type="scientific">Gymnopus androsaceus JB14</name>
    <dbReference type="NCBI Taxonomy" id="1447944"/>
    <lineage>
        <taxon>Eukaryota</taxon>
        <taxon>Fungi</taxon>
        <taxon>Dikarya</taxon>
        <taxon>Basidiomycota</taxon>
        <taxon>Agaricomycotina</taxon>
        <taxon>Agaricomycetes</taxon>
        <taxon>Agaricomycetidae</taxon>
        <taxon>Agaricales</taxon>
        <taxon>Marasmiineae</taxon>
        <taxon>Omphalotaceae</taxon>
        <taxon>Gymnopus</taxon>
    </lineage>
</organism>
<keyword evidence="3" id="KW-1185">Reference proteome</keyword>
<evidence type="ECO:0000313" key="2">
    <source>
        <dbReference type="EMBL" id="KAE9390530.1"/>
    </source>
</evidence>
<evidence type="ECO:0000256" key="1">
    <source>
        <dbReference type="SAM" id="MobiDB-lite"/>
    </source>
</evidence>
<proteinExistence type="predicted"/>
<feature type="region of interest" description="Disordered" evidence="1">
    <location>
        <begin position="21"/>
        <end position="43"/>
    </location>
</feature>
<reference evidence="2" key="1">
    <citation type="journal article" date="2019" name="Environ. Microbiol.">
        <title>Fungal ecological strategies reflected in gene transcription - a case study of two litter decomposers.</title>
        <authorList>
            <person name="Barbi F."/>
            <person name="Kohler A."/>
            <person name="Barry K."/>
            <person name="Baskaran P."/>
            <person name="Daum C."/>
            <person name="Fauchery L."/>
            <person name="Ihrmark K."/>
            <person name="Kuo A."/>
            <person name="LaButti K."/>
            <person name="Lipzen A."/>
            <person name="Morin E."/>
            <person name="Grigoriev I.V."/>
            <person name="Henrissat B."/>
            <person name="Lindahl B."/>
            <person name="Martin F."/>
        </authorList>
    </citation>
    <scope>NUCLEOTIDE SEQUENCE</scope>
    <source>
        <strain evidence="2">JB14</strain>
    </source>
</reference>
<sequence length="87" mass="9558">MRRLSVSGLFSITCPNTPEPVPAGSIVGDGNKATTLETGREDAMLEPERYFTGRSNGFSRSSIVGYGHDRNHGRRLPCYRPDGKKQC</sequence>
<dbReference type="AlphaFoldDB" id="A0A6A4GYW7"/>
<dbReference type="EMBL" id="ML769655">
    <property type="protein sequence ID" value="KAE9390530.1"/>
    <property type="molecule type" value="Genomic_DNA"/>
</dbReference>
<evidence type="ECO:0000313" key="3">
    <source>
        <dbReference type="Proteomes" id="UP000799118"/>
    </source>
</evidence>
<accession>A0A6A4GYW7</accession>
<dbReference type="Proteomes" id="UP000799118">
    <property type="component" value="Unassembled WGS sequence"/>
</dbReference>
<protein>
    <submittedName>
        <fullName evidence="2">Uncharacterized protein</fullName>
    </submittedName>
</protein>
<feature type="region of interest" description="Disordered" evidence="1">
    <location>
        <begin position="61"/>
        <end position="87"/>
    </location>
</feature>
<gene>
    <name evidence="2" type="ORF">BT96DRAFT_342433</name>
</gene>
<name>A0A6A4GYW7_9AGAR</name>